<dbReference type="Proteomes" id="UP000016570">
    <property type="component" value="Unassembled WGS sequence"/>
</dbReference>
<feature type="domain" description="Ribbon-helix-helix" evidence="1">
    <location>
        <begin position="16"/>
        <end position="83"/>
    </location>
</feature>
<dbReference type="AlphaFoldDB" id="U3B7X1"/>
<evidence type="ECO:0000313" key="3">
    <source>
        <dbReference type="Proteomes" id="UP000016570"/>
    </source>
</evidence>
<protein>
    <recommendedName>
        <fullName evidence="1">Ribbon-helix-helix domain-containing protein</fullName>
    </recommendedName>
</protein>
<dbReference type="InterPro" id="IPR027373">
    <property type="entry name" value="RHH_dom"/>
</dbReference>
<dbReference type="RefSeq" id="WP_021703935.1">
    <property type="nucleotide sequence ID" value="NZ_BATJ01000002.1"/>
</dbReference>
<comment type="caution">
    <text evidence="2">The sequence shown here is derived from an EMBL/GenBank/DDBJ whole genome shotgun (WGS) entry which is preliminary data.</text>
</comment>
<dbReference type="Gene3D" id="1.10.3990.20">
    <property type="entry name" value="protein bp1543"/>
    <property type="match status" value="1"/>
</dbReference>
<sequence>MCQIFANQPAETYQYITRSIRIDGHVTSVKLEASFWTILEEIAAHQAMSMPKFLSRIHQEALALNGDVTNFASMLRCACLIYLRQPSQTIKTAQAELCDSL</sequence>
<keyword evidence="3" id="KW-1185">Reference proteome</keyword>
<dbReference type="STRING" id="1219065.VPR01S_02_01950"/>
<reference evidence="2 3" key="1">
    <citation type="submission" date="2013-09" db="EMBL/GenBank/DDBJ databases">
        <title>Whole genome shotgun sequence of Vibrio proteolyticus NBRC 13287.</title>
        <authorList>
            <person name="Isaki S."/>
            <person name="Hosoyama A."/>
            <person name="Numata M."/>
            <person name="Hashimoto M."/>
            <person name="Hosoyama Y."/>
            <person name="Tsuchikane K."/>
            <person name="Noguchi M."/>
            <person name="Hirakata S."/>
            <person name="Ichikawa N."/>
            <person name="Ohji S."/>
            <person name="Yamazoe A."/>
            <person name="Fujita N."/>
        </authorList>
    </citation>
    <scope>NUCLEOTIDE SEQUENCE [LARGE SCALE GENOMIC DNA]</scope>
    <source>
        <strain evidence="2 3">NBRC 13287</strain>
    </source>
</reference>
<accession>U3B7X1</accession>
<evidence type="ECO:0000259" key="1">
    <source>
        <dbReference type="Pfam" id="PF13467"/>
    </source>
</evidence>
<name>U3B7X1_VIBPR</name>
<dbReference type="Pfam" id="PF13467">
    <property type="entry name" value="RHH_4"/>
    <property type="match status" value="1"/>
</dbReference>
<organism evidence="2 3">
    <name type="scientific">Vibrio proteolyticus NBRC 13287</name>
    <dbReference type="NCBI Taxonomy" id="1219065"/>
    <lineage>
        <taxon>Bacteria</taxon>
        <taxon>Pseudomonadati</taxon>
        <taxon>Pseudomonadota</taxon>
        <taxon>Gammaproteobacteria</taxon>
        <taxon>Vibrionales</taxon>
        <taxon>Vibrionaceae</taxon>
        <taxon>Vibrio</taxon>
    </lineage>
</organism>
<dbReference type="InterPro" id="IPR038268">
    <property type="entry name" value="RHH_sf"/>
</dbReference>
<gene>
    <name evidence="2" type="ORF">VPR01S_02_01950</name>
</gene>
<dbReference type="EMBL" id="BATJ01000002">
    <property type="protein sequence ID" value="GAD65944.1"/>
    <property type="molecule type" value="Genomic_DNA"/>
</dbReference>
<evidence type="ECO:0000313" key="2">
    <source>
        <dbReference type="EMBL" id="GAD65944.1"/>
    </source>
</evidence>
<dbReference type="eggNOG" id="COG4321">
    <property type="taxonomic scope" value="Bacteria"/>
</dbReference>
<proteinExistence type="predicted"/>